<proteinExistence type="predicted"/>
<evidence type="ECO:0000256" key="1">
    <source>
        <dbReference type="ARBA" id="ARBA00000900"/>
    </source>
</evidence>
<evidence type="ECO:0000256" key="11">
    <source>
        <dbReference type="ARBA" id="ARBA00023136"/>
    </source>
</evidence>
<dbReference type="EMBL" id="FNKK01000002">
    <property type="protein sequence ID" value="SDQ80814.1"/>
    <property type="molecule type" value="Genomic_DNA"/>
</dbReference>
<evidence type="ECO:0000313" key="15">
    <source>
        <dbReference type="Proteomes" id="UP000217103"/>
    </source>
</evidence>
<reference evidence="14 15" key="1">
    <citation type="submission" date="2016-10" db="EMBL/GenBank/DDBJ databases">
        <authorList>
            <person name="de Groot N.N."/>
        </authorList>
    </citation>
    <scope>NUCLEOTIDE SEQUENCE [LARGE SCALE GENOMIC DNA]</scope>
    <source>
        <strain evidence="14 15">DSM 43794</strain>
    </source>
</reference>
<evidence type="ECO:0000259" key="13">
    <source>
        <dbReference type="Pfam" id="PF12483"/>
    </source>
</evidence>
<keyword evidence="8" id="KW-0833">Ubl conjugation pathway</keyword>
<dbReference type="GO" id="GO:0008270">
    <property type="term" value="F:zinc ion binding"/>
    <property type="evidence" value="ECO:0007669"/>
    <property type="project" value="UniProtKB-KW"/>
</dbReference>
<dbReference type="Proteomes" id="UP000217103">
    <property type="component" value="Unassembled WGS sequence"/>
</dbReference>
<evidence type="ECO:0000256" key="2">
    <source>
        <dbReference type="ARBA" id="ARBA00004141"/>
    </source>
</evidence>
<keyword evidence="10 12" id="KW-1133">Transmembrane helix</keyword>
<dbReference type="GO" id="GO:0016874">
    <property type="term" value="F:ligase activity"/>
    <property type="evidence" value="ECO:0007669"/>
    <property type="project" value="UniProtKB-KW"/>
</dbReference>
<keyword evidence="6" id="KW-0479">Metal-binding</keyword>
<keyword evidence="5 12" id="KW-0812">Transmembrane</keyword>
<dbReference type="GO" id="GO:0061630">
    <property type="term" value="F:ubiquitin protein ligase activity"/>
    <property type="evidence" value="ECO:0007669"/>
    <property type="project" value="UniProtKB-EC"/>
</dbReference>
<sequence>MIAIRILLLLSGIALLAWAYYEVYRQKVMAATPTIGAGDVGNVIDSEREVRIEVQGTAAAGPSGVLRSPLTETPCVWHRTRISRKYTQWETDSDGRRKQVTKEETVYDSSTGKPFWVRDVSGQVLLYPDGQRPDGARRSLNRYEGVRGPLYRQAKSQGIGLPGFANSTKGYRFQEWVLAEGVPIYALGAATLVRGQPAIRKPSRPPYIISTYSEQEVARRSRLIAAVFSVLGTLLVVGTVVWWIAEPTA</sequence>
<evidence type="ECO:0000313" key="14">
    <source>
        <dbReference type="EMBL" id="SDQ80814.1"/>
    </source>
</evidence>
<evidence type="ECO:0000256" key="5">
    <source>
        <dbReference type="ARBA" id="ARBA00022692"/>
    </source>
</evidence>
<evidence type="ECO:0000256" key="8">
    <source>
        <dbReference type="ARBA" id="ARBA00022786"/>
    </source>
</evidence>
<dbReference type="AlphaFoldDB" id="A0A1H1DWF7"/>
<comment type="catalytic activity">
    <reaction evidence="1">
        <text>S-ubiquitinyl-[E2 ubiquitin-conjugating enzyme]-L-cysteine + [acceptor protein]-L-lysine = [E2 ubiquitin-conjugating enzyme]-L-cysteine + N(6)-ubiquitinyl-[acceptor protein]-L-lysine.</text>
        <dbReference type="EC" id="2.3.2.27"/>
    </reaction>
</comment>
<dbReference type="Pfam" id="PF12483">
    <property type="entry name" value="GIDE"/>
    <property type="match status" value="1"/>
</dbReference>
<name>A0A1H1DWF7_9ACTN</name>
<dbReference type="GO" id="GO:0016567">
    <property type="term" value="P:protein ubiquitination"/>
    <property type="evidence" value="ECO:0007669"/>
    <property type="project" value="InterPro"/>
</dbReference>
<dbReference type="RefSeq" id="WP_093258938.1">
    <property type="nucleotide sequence ID" value="NZ_FNKK01000002.1"/>
</dbReference>
<keyword evidence="15" id="KW-1185">Reference proteome</keyword>
<organism evidence="14 15">
    <name type="scientific">Thermostaphylospora chromogena</name>
    <dbReference type="NCBI Taxonomy" id="35622"/>
    <lineage>
        <taxon>Bacteria</taxon>
        <taxon>Bacillati</taxon>
        <taxon>Actinomycetota</taxon>
        <taxon>Actinomycetes</taxon>
        <taxon>Streptosporangiales</taxon>
        <taxon>Thermomonosporaceae</taxon>
        <taxon>Thermostaphylospora</taxon>
    </lineage>
</organism>
<accession>A0A1H1DWF7</accession>
<evidence type="ECO:0000256" key="9">
    <source>
        <dbReference type="ARBA" id="ARBA00022833"/>
    </source>
</evidence>
<evidence type="ECO:0000256" key="3">
    <source>
        <dbReference type="ARBA" id="ARBA00012483"/>
    </source>
</evidence>
<evidence type="ECO:0000256" key="12">
    <source>
        <dbReference type="SAM" id="Phobius"/>
    </source>
</evidence>
<keyword evidence="4" id="KW-0808">Transferase</keyword>
<dbReference type="STRING" id="35622.SAMN04489764_2200"/>
<gene>
    <name evidence="14" type="ORF">SAMN04489764_2200</name>
</gene>
<dbReference type="GO" id="GO:0016020">
    <property type="term" value="C:membrane"/>
    <property type="evidence" value="ECO:0007669"/>
    <property type="project" value="UniProtKB-SubCell"/>
</dbReference>
<keyword evidence="14" id="KW-0436">Ligase</keyword>
<keyword evidence="11 12" id="KW-0472">Membrane</keyword>
<feature type="transmembrane region" description="Helical" evidence="12">
    <location>
        <begin position="223"/>
        <end position="245"/>
    </location>
</feature>
<evidence type="ECO:0000256" key="4">
    <source>
        <dbReference type="ARBA" id="ARBA00022679"/>
    </source>
</evidence>
<comment type="subcellular location">
    <subcellularLocation>
        <location evidence="2">Membrane</location>
        <topology evidence="2">Multi-pass membrane protein</topology>
    </subcellularLocation>
</comment>
<evidence type="ECO:0000256" key="6">
    <source>
        <dbReference type="ARBA" id="ARBA00022723"/>
    </source>
</evidence>
<dbReference type="EC" id="2.3.2.27" evidence="3"/>
<feature type="domain" description="E3 Ubiquitin ligase MUL1-like" evidence="13">
    <location>
        <begin position="91"/>
        <end position="240"/>
    </location>
</feature>
<keyword evidence="9" id="KW-0862">Zinc</keyword>
<evidence type="ECO:0000256" key="7">
    <source>
        <dbReference type="ARBA" id="ARBA00022771"/>
    </source>
</evidence>
<dbReference type="OrthoDB" id="3469619at2"/>
<keyword evidence="7" id="KW-0863">Zinc-finger</keyword>
<dbReference type="InterPro" id="IPR022170">
    <property type="entry name" value="MUL1-like"/>
</dbReference>
<protein>
    <recommendedName>
        <fullName evidence="3">RING-type E3 ubiquitin transferase</fullName>
        <ecNumber evidence="3">2.3.2.27</ecNumber>
    </recommendedName>
</protein>
<evidence type="ECO:0000256" key="10">
    <source>
        <dbReference type="ARBA" id="ARBA00022989"/>
    </source>
</evidence>